<dbReference type="PANTHER" id="PTHR37312">
    <property type="entry name" value="MEMBRANE-BOUND ACYLTRANSFERASE YKRP-RELATED"/>
    <property type="match status" value="1"/>
</dbReference>
<feature type="transmembrane region" description="Helical" evidence="1">
    <location>
        <begin position="57"/>
        <end position="77"/>
    </location>
</feature>
<feature type="transmembrane region" description="Helical" evidence="1">
    <location>
        <begin position="89"/>
        <end position="108"/>
    </location>
</feature>
<gene>
    <name evidence="3" type="ORF">SAMN05216463_101162</name>
</gene>
<feature type="transmembrane region" description="Helical" evidence="1">
    <location>
        <begin position="120"/>
        <end position="137"/>
    </location>
</feature>
<accession>A0A1M6RAC6</accession>
<feature type="transmembrane region" description="Helical" evidence="1">
    <location>
        <begin position="200"/>
        <end position="218"/>
    </location>
</feature>
<feature type="transmembrane region" description="Helical" evidence="1">
    <location>
        <begin position="238"/>
        <end position="262"/>
    </location>
</feature>
<feature type="transmembrane region" description="Helical" evidence="1">
    <location>
        <begin position="29"/>
        <end position="45"/>
    </location>
</feature>
<dbReference type="RefSeq" id="WP_073203829.1">
    <property type="nucleotide sequence ID" value="NZ_FRBD01000001.1"/>
</dbReference>
<dbReference type="Proteomes" id="UP000184130">
    <property type="component" value="Unassembled WGS sequence"/>
</dbReference>
<feature type="transmembrane region" description="Helical" evidence="1">
    <location>
        <begin position="149"/>
        <end position="167"/>
    </location>
</feature>
<evidence type="ECO:0000313" key="4">
    <source>
        <dbReference type="Proteomes" id="UP000184130"/>
    </source>
</evidence>
<evidence type="ECO:0000256" key="1">
    <source>
        <dbReference type="SAM" id="Phobius"/>
    </source>
</evidence>
<feature type="domain" description="Acyltransferase 3" evidence="2">
    <location>
        <begin position="25"/>
        <end position="324"/>
    </location>
</feature>
<organism evidence="3 4">
    <name type="scientific">Xylanibacter ruminicola</name>
    <name type="common">Prevotella ruminicola</name>
    <dbReference type="NCBI Taxonomy" id="839"/>
    <lineage>
        <taxon>Bacteria</taxon>
        <taxon>Pseudomonadati</taxon>
        <taxon>Bacteroidota</taxon>
        <taxon>Bacteroidia</taxon>
        <taxon>Bacteroidales</taxon>
        <taxon>Prevotellaceae</taxon>
        <taxon>Xylanibacter</taxon>
    </lineage>
</organism>
<dbReference type="InterPro" id="IPR002656">
    <property type="entry name" value="Acyl_transf_3_dom"/>
</dbReference>
<dbReference type="OrthoDB" id="9816048at2"/>
<reference evidence="3 4" key="1">
    <citation type="submission" date="2016-11" db="EMBL/GenBank/DDBJ databases">
        <authorList>
            <person name="Jaros S."/>
            <person name="Januszkiewicz K."/>
            <person name="Wedrychowicz H."/>
        </authorList>
    </citation>
    <scope>NUCLEOTIDE SEQUENCE [LARGE SCALE GENOMIC DNA]</scope>
    <source>
        <strain evidence="3 4">KHT3</strain>
    </source>
</reference>
<feature type="transmembrane region" description="Helical" evidence="1">
    <location>
        <begin position="173"/>
        <end position="188"/>
    </location>
</feature>
<evidence type="ECO:0000259" key="2">
    <source>
        <dbReference type="Pfam" id="PF01757"/>
    </source>
</evidence>
<feature type="transmembrane region" description="Helical" evidence="1">
    <location>
        <begin position="306"/>
        <end position="324"/>
    </location>
</feature>
<evidence type="ECO:0000313" key="3">
    <source>
        <dbReference type="EMBL" id="SHK29435.1"/>
    </source>
</evidence>
<dbReference type="InterPro" id="IPR052734">
    <property type="entry name" value="Nod_factor_acetyltransferase"/>
</dbReference>
<dbReference type="AlphaFoldDB" id="A0A1M6RAC6"/>
<dbReference type="GO" id="GO:0016747">
    <property type="term" value="F:acyltransferase activity, transferring groups other than amino-acyl groups"/>
    <property type="evidence" value="ECO:0007669"/>
    <property type="project" value="InterPro"/>
</dbReference>
<keyword evidence="1" id="KW-0472">Membrane</keyword>
<dbReference type="PANTHER" id="PTHR37312:SF1">
    <property type="entry name" value="MEMBRANE-BOUND ACYLTRANSFERASE YKRP-RELATED"/>
    <property type="match status" value="1"/>
</dbReference>
<dbReference type="EMBL" id="FRBD01000001">
    <property type="protein sequence ID" value="SHK29435.1"/>
    <property type="molecule type" value="Genomic_DNA"/>
</dbReference>
<keyword evidence="1" id="KW-1133">Transmembrane helix</keyword>
<name>A0A1M6RAC6_XYLRU</name>
<protein>
    <submittedName>
        <fullName evidence="3">Fucose 4-O-acetylase</fullName>
    </submittedName>
</protein>
<dbReference type="Pfam" id="PF01757">
    <property type="entry name" value="Acyl_transf_3"/>
    <property type="match status" value="1"/>
</dbReference>
<proteinExistence type="predicted"/>
<keyword evidence="1" id="KW-0812">Transmembrane</keyword>
<feature type="transmembrane region" description="Helical" evidence="1">
    <location>
        <begin position="274"/>
        <end position="294"/>
    </location>
</feature>
<sequence length="345" mass="40077">MLNKSLKQKAVSGMKLQSPKVRDERVDSVKFWLVVLVITAHVIMRKEFVGSTACVALWNWLCLFAMPLFVFISGNYSRKKDWKTFWPSIWTLLEPLIIFQAIGLLFYVGEPLSVRTILTPWYMLWYLLSLIYWRLMLQVIPDSILRHTKLVLITTFSISIMAGFLPFDRLLSIQRTLALMPFFFLGYYMKGRNLYLPDKYKLLCVVFLIAILTILFFYPHRINDLKFATPYKSFWGAAIRMIAFGLAVPMSIAFINVCYKAPWVAQQGKISLQYYIYHALLIPPMSAPIIPPLILIADKMNVPMTFYTAFVITIITTIGLSFILKNQHVKMFTNPSLFFVKKEKL</sequence>